<comment type="caution">
    <text evidence="1">The sequence shown here is derived from an EMBL/GenBank/DDBJ whole genome shotgun (WGS) entry which is preliminary data.</text>
</comment>
<proteinExistence type="predicted"/>
<evidence type="ECO:0000313" key="1">
    <source>
        <dbReference type="EMBL" id="VEL39840.1"/>
    </source>
</evidence>
<reference evidence="1" key="1">
    <citation type="submission" date="2018-11" db="EMBL/GenBank/DDBJ databases">
        <authorList>
            <consortium name="Pathogen Informatics"/>
        </authorList>
    </citation>
    <scope>NUCLEOTIDE SEQUENCE</scope>
</reference>
<dbReference type="AlphaFoldDB" id="A0A448XM27"/>
<protein>
    <submittedName>
        <fullName evidence="1">Uncharacterized protein</fullName>
    </submittedName>
</protein>
<keyword evidence="2" id="KW-1185">Reference proteome</keyword>
<organism evidence="1 2">
    <name type="scientific">Protopolystoma xenopodis</name>
    <dbReference type="NCBI Taxonomy" id="117903"/>
    <lineage>
        <taxon>Eukaryota</taxon>
        <taxon>Metazoa</taxon>
        <taxon>Spiralia</taxon>
        <taxon>Lophotrochozoa</taxon>
        <taxon>Platyhelminthes</taxon>
        <taxon>Monogenea</taxon>
        <taxon>Polyopisthocotylea</taxon>
        <taxon>Polystomatidea</taxon>
        <taxon>Polystomatidae</taxon>
        <taxon>Protopolystoma</taxon>
    </lineage>
</organism>
<accession>A0A448XM27</accession>
<gene>
    <name evidence="1" type="ORF">PXEA_LOCUS33280</name>
</gene>
<evidence type="ECO:0000313" key="2">
    <source>
        <dbReference type="Proteomes" id="UP000784294"/>
    </source>
</evidence>
<dbReference type="EMBL" id="CAAALY010262739">
    <property type="protein sequence ID" value="VEL39840.1"/>
    <property type="molecule type" value="Genomic_DNA"/>
</dbReference>
<sequence>MPPYPCYSRRYVLHSASSQRVYISLNDQAPNVWIRNWHDNLTRRYAAFAPSKSRGRDFTS</sequence>
<name>A0A448XM27_9PLAT</name>
<dbReference type="Proteomes" id="UP000784294">
    <property type="component" value="Unassembled WGS sequence"/>
</dbReference>